<proteinExistence type="predicted"/>
<dbReference type="EMBL" id="BLAL01000028">
    <property type="protein sequence ID" value="GES77101.1"/>
    <property type="molecule type" value="Genomic_DNA"/>
</dbReference>
<organism evidence="1 2">
    <name type="scientific">Rhizophagus clarus</name>
    <dbReference type="NCBI Taxonomy" id="94130"/>
    <lineage>
        <taxon>Eukaryota</taxon>
        <taxon>Fungi</taxon>
        <taxon>Fungi incertae sedis</taxon>
        <taxon>Mucoromycota</taxon>
        <taxon>Glomeromycotina</taxon>
        <taxon>Glomeromycetes</taxon>
        <taxon>Glomerales</taxon>
        <taxon>Glomeraceae</taxon>
        <taxon>Rhizophagus</taxon>
    </lineage>
</organism>
<comment type="caution">
    <text evidence="1">The sequence shown here is derived from an EMBL/GenBank/DDBJ whole genome shotgun (WGS) entry which is preliminary data.</text>
</comment>
<evidence type="ECO:0000313" key="2">
    <source>
        <dbReference type="Proteomes" id="UP000615446"/>
    </source>
</evidence>
<sequence>MKTGKDLDRFGREKTFDQLVNLNDVSRRMQDNKQLEKLMIVREAFLNKLKEGKDPLAFIGPGITRKYCCFS</sequence>
<protein>
    <submittedName>
        <fullName evidence="1">Uncharacterized protein</fullName>
    </submittedName>
</protein>
<dbReference type="Proteomes" id="UP000615446">
    <property type="component" value="Unassembled WGS sequence"/>
</dbReference>
<gene>
    <name evidence="1" type="ORF">RCL2_000448700</name>
</gene>
<reference evidence="1" key="1">
    <citation type="submission" date="2019-10" db="EMBL/GenBank/DDBJ databases">
        <title>Conservation and host-specific expression of non-tandemly repeated heterogenous ribosome RNA gene in arbuscular mycorrhizal fungi.</title>
        <authorList>
            <person name="Maeda T."/>
            <person name="Kobayashi Y."/>
            <person name="Nakagawa T."/>
            <person name="Ezawa T."/>
            <person name="Yamaguchi K."/>
            <person name="Bino T."/>
            <person name="Nishimoto Y."/>
            <person name="Shigenobu S."/>
            <person name="Kawaguchi M."/>
        </authorList>
    </citation>
    <scope>NUCLEOTIDE SEQUENCE</scope>
    <source>
        <strain evidence="1">HR1</strain>
    </source>
</reference>
<dbReference type="AlphaFoldDB" id="A0A8H3L1L0"/>
<accession>A0A8H3L1L0</accession>
<evidence type="ECO:0000313" key="1">
    <source>
        <dbReference type="EMBL" id="GES77101.1"/>
    </source>
</evidence>
<name>A0A8H3L1L0_9GLOM</name>